<comment type="caution">
    <text evidence="11">The sequence shown here is derived from an EMBL/GenBank/DDBJ whole genome shotgun (WGS) entry which is preliminary data.</text>
</comment>
<dbReference type="GO" id="GO:0034220">
    <property type="term" value="P:monoatomic ion transmembrane transport"/>
    <property type="evidence" value="ECO:0007669"/>
    <property type="project" value="UniProtKB-KW"/>
</dbReference>
<dbReference type="EMBL" id="CAUOFW020000859">
    <property type="protein sequence ID" value="CAK9138106.1"/>
    <property type="molecule type" value="Genomic_DNA"/>
</dbReference>
<evidence type="ECO:0000256" key="3">
    <source>
        <dbReference type="ARBA" id="ARBA00022448"/>
    </source>
</evidence>
<evidence type="ECO:0000313" key="12">
    <source>
        <dbReference type="Proteomes" id="UP001642360"/>
    </source>
</evidence>
<accession>A0ABC8QZB9</accession>
<dbReference type="Pfam" id="PF11744">
    <property type="entry name" value="ALMT"/>
    <property type="match status" value="2"/>
</dbReference>
<evidence type="ECO:0000256" key="5">
    <source>
        <dbReference type="ARBA" id="ARBA00022989"/>
    </source>
</evidence>
<name>A0ABC8QZB9_9AQUA</name>
<evidence type="ECO:0000256" key="8">
    <source>
        <dbReference type="ARBA" id="ARBA00023303"/>
    </source>
</evidence>
<evidence type="ECO:0000256" key="6">
    <source>
        <dbReference type="ARBA" id="ARBA00023065"/>
    </source>
</evidence>
<dbReference type="InterPro" id="IPR020966">
    <property type="entry name" value="ALMT"/>
</dbReference>
<proteinExistence type="inferred from homology"/>
<dbReference type="Proteomes" id="UP001642360">
    <property type="component" value="Unassembled WGS sequence"/>
</dbReference>
<keyword evidence="6" id="KW-0406">Ion transport</keyword>
<feature type="transmembrane region" description="Helical" evidence="10">
    <location>
        <begin position="161"/>
        <end position="181"/>
    </location>
</feature>
<feature type="transmembrane region" description="Helical" evidence="10">
    <location>
        <begin position="77"/>
        <end position="97"/>
    </location>
</feature>
<keyword evidence="5 10" id="KW-1133">Transmembrane helix</keyword>
<gene>
    <name evidence="11" type="ORF">ILEXP_LOCUS5190</name>
</gene>
<keyword evidence="12" id="KW-1185">Reference proteome</keyword>
<evidence type="ECO:0000256" key="1">
    <source>
        <dbReference type="ARBA" id="ARBA00004141"/>
    </source>
</evidence>
<keyword evidence="8" id="KW-0407">Ion channel</keyword>
<evidence type="ECO:0008006" key="13">
    <source>
        <dbReference type="Google" id="ProtNLM"/>
    </source>
</evidence>
<feature type="transmembrane region" description="Helical" evidence="10">
    <location>
        <begin position="193"/>
        <end position="215"/>
    </location>
</feature>
<dbReference type="PANTHER" id="PTHR31086">
    <property type="entry name" value="ALUMINUM-ACTIVATED MALATE TRANSPORTER 10"/>
    <property type="match status" value="1"/>
</dbReference>
<dbReference type="AlphaFoldDB" id="A0ABC8QZB9"/>
<keyword evidence="7 10" id="KW-0472">Membrane</keyword>
<evidence type="ECO:0000256" key="2">
    <source>
        <dbReference type="ARBA" id="ARBA00007079"/>
    </source>
</evidence>
<reference evidence="11 12" key="1">
    <citation type="submission" date="2024-02" db="EMBL/GenBank/DDBJ databases">
        <authorList>
            <person name="Vignale AGUSTIN F."/>
            <person name="Sosa J E."/>
            <person name="Modenutti C."/>
        </authorList>
    </citation>
    <scope>NUCLEOTIDE SEQUENCE [LARGE SCALE GENOMIC DNA]</scope>
</reference>
<dbReference type="GO" id="GO:0016020">
    <property type="term" value="C:membrane"/>
    <property type="evidence" value="ECO:0007669"/>
    <property type="project" value="UniProtKB-SubCell"/>
</dbReference>
<comment type="similarity">
    <text evidence="2">Belongs to the aromatic acid exporter (TC 2.A.85) family.</text>
</comment>
<keyword evidence="3" id="KW-0813">Transport</keyword>
<evidence type="ECO:0000313" key="11">
    <source>
        <dbReference type="EMBL" id="CAK9138106.1"/>
    </source>
</evidence>
<evidence type="ECO:0000256" key="9">
    <source>
        <dbReference type="SAM" id="MobiDB-lite"/>
    </source>
</evidence>
<feature type="region of interest" description="Disordered" evidence="9">
    <location>
        <begin position="438"/>
        <end position="462"/>
    </location>
</feature>
<evidence type="ECO:0000256" key="7">
    <source>
        <dbReference type="ARBA" id="ARBA00023136"/>
    </source>
</evidence>
<keyword evidence="4 10" id="KW-0812">Transmembrane</keyword>
<comment type="subcellular location">
    <subcellularLocation>
        <location evidence="1">Membrane</location>
        <topology evidence="1">Multi-pass membrane protein</topology>
    </subcellularLocation>
</comment>
<evidence type="ECO:0000256" key="4">
    <source>
        <dbReference type="ARBA" id="ARBA00022692"/>
    </source>
</evidence>
<evidence type="ECO:0000256" key="10">
    <source>
        <dbReference type="SAM" id="Phobius"/>
    </source>
</evidence>
<protein>
    <recommendedName>
        <fullName evidence="13">Aluminum-activated malate transporter</fullName>
    </recommendedName>
</protein>
<sequence length="462" mass="51156">MEIAQRNEQTDGADQVSRARCWFKGLAEKLMHKVLEIASKTKKLGQEDPRRIIHSVKVGLAITSVSLFYYFDTLYDGFGVSAMWAIMTVVVVFEFSVGATLGRGLNRGLATLLAGALGFGAHRLATSFGEKFEPVVLGLSVFLFGAVVTFVRFFPKIKARYDYGLLIFILTFSLISVSAYRTDQVIQMAYQRLSTILIGGAAAIIICVVICPVWAGDDFHSLVASNLEKIATFLEEFGSQYLKASSAELVVNKEFPQGYKSVINSKATEESLANFAKWEPRHGMFRYRHPWEKYLEVGNLTRQCAFRIDALNGYLTSEIQVPQEIGAKIQEICKKMTSETSLALKEVALGMRTMTMPSSSADSHIENARMEAKHLKSLLKTRSWPDSTDLLDIVPVAAVASLLIDIVACTEKIADTVKELAPLAHFKAAVVTAGQQKQLTRQQTHGREETHHIITMGESSPE</sequence>
<organism evidence="11 12">
    <name type="scientific">Ilex paraguariensis</name>
    <name type="common">yerba mate</name>
    <dbReference type="NCBI Taxonomy" id="185542"/>
    <lineage>
        <taxon>Eukaryota</taxon>
        <taxon>Viridiplantae</taxon>
        <taxon>Streptophyta</taxon>
        <taxon>Embryophyta</taxon>
        <taxon>Tracheophyta</taxon>
        <taxon>Spermatophyta</taxon>
        <taxon>Magnoliopsida</taxon>
        <taxon>eudicotyledons</taxon>
        <taxon>Gunneridae</taxon>
        <taxon>Pentapetalae</taxon>
        <taxon>asterids</taxon>
        <taxon>campanulids</taxon>
        <taxon>Aquifoliales</taxon>
        <taxon>Aquifoliaceae</taxon>
        <taxon>Ilex</taxon>
    </lineage>
</organism>
<feature type="transmembrane region" description="Helical" evidence="10">
    <location>
        <begin position="52"/>
        <end position="71"/>
    </location>
</feature>
<feature type="transmembrane region" description="Helical" evidence="10">
    <location>
        <begin position="135"/>
        <end position="154"/>
    </location>
</feature>